<dbReference type="OMA" id="HCESQEQ"/>
<dbReference type="PhylomeDB" id="B4IWW0"/>
<evidence type="ECO:0000313" key="2">
    <source>
        <dbReference type="Proteomes" id="UP000001070"/>
    </source>
</evidence>
<proteinExistence type="predicted"/>
<reference evidence="1 2" key="1">
    <citation type="journal article" date="2007" name="Nature">
        <title>Evolution of genes and genomes on the Drosophila phylogeny.</title>
        <authorList>
            <consortium name="Drosophila 12 Genomes Consortium"/>
            <person name="Clark A.G."/>
            <person name="Eisen M.B."/>
            <person name="Smith D.R."/>
            <person name="Bergman C.M."/>
            <person name="Oliver B."/>
            <person name="Markow T.A."/>
            <person name="Kaufman T.C."/>
            <person name="Kellis M."/>
            <person name="Gelbart W."/>
            <person name="Iyer V.N."/>
            <person name="Pollard D.A."/>
            <person name="Sackton T.B."/>
            <person name="Larracuente A.M."/>
            <person name="Singh N.D."/>
            <person name="Abad J.P."/>
            <person name="Abt D.N."/>
            <person name="Adryan B."/>
            <person name="Aguade M."/>
            <person name="Akashi H."/>
            <person name="Anderson W.W."/>
            <person name="Aquadro C.F."/>
            <person name="Ardell D.H."/>
            <person name="Arguello R."/>
            <person name="Artieri C.G."/>
            <person name="Barbash D.A."/>
            <person name="Barker D."/>
            <person name="Barsanti P."/>
            <person name="Batterham P."/>
            <person name="Batzoglou S."/>
            <person name="Begun D."/>
            <person name="Bhutkar A."/>
            <person name="Blanco E."/>
            <person name="Bosak S.A."/>
            <person name="Bradley R.K."/>
            <person name="Brand A.D."/>
            <person name="Brent M.R."/>
            <person name="Brooks A.N."/>
            <person name="Brown R.H."/>
            <person name="Butlin R.K."/>
            <person name="Caggese C."/>
            <person name="Calvi B.R."/>
            <person name="Bernardo de Carvalho A."/>
            <person name="Caspi A."/>
            <person name="Castrezana S."/>
            <person name="Celniker S.E."/>
            <person name="Chang J.L."/>
            <person name="Chapple C."/>
            <person name="Chatterji S."/>
            <person name="Chinwalla A."/>
            <person name="Civetta A."/>
            <person name="Clifton S.W."/>
            <person name="Comeron J.M."/>
            <person name="Costello J.C."/>
            <person name="Coyne J.A."/>
            <person name="Daub J."/>
            <person name="David R.G."/>
            <person name="Delcher A.L."/>
            <person name="Delehaunty K."/>
            <person name="Do C.B."/>
            <person name="Ebling H."/>
            <person name="Edwards K."/>
            <person name="Eickbush T."/>
            <person name="Evans J.D."/>
            <person name="Filipski A."/>
            <person name="Findeiss S."/>
            <person name="Freyhult E."/>
            <person name="Fulton L."/>
            <person name="Fulton R."/>
            <person name="Garcia A.C."/>
            <person name="Gardiner A."/>
            <person name="Garfield D.A."/>
            <person name="Garvin B.E."/>
            <person name="Gibson G."/>
            <person name="Gilbert D."/>
            <person name="Gnerre S."/>
            <person name="Godfrey J."/>
            <person name="Good R."/>
            <person name="Gotea V."/>
            <person name="Gravely B."/>
            <person name="Greenberg A.J."/>
            <person name="Griffiths-Jones S."/>
            <person name="Gross S."/>
            <person name="Guigo R."/>
            <person name="Gustafson E.A."/>
            <person name="Haerty W."/>
            <person name="Hahn M.W."/>
            <person name="Halligan D.L."/>
            <person name="Halpern A.L."/>
            <person name="Halter G.M."/>
            <person name="Han M.V."/>
            <person name="Heger A."/>
            <person name="Hillier L."/>
            <person name="Hinrichs A.S."/>
            <person name="Holmes I."/>
            <person name="Hoskins R.A."/>
            <person name="Hubisz M.J."/>
            <person name="Hultmark D."/>
            <person name="Huntley M.A."/>
            <person name="Jaffe D.B."/>
            <person name="Jagadeeshan S."/>
            <person name="Jeck W.R."/>
            <person name="Johnson J."/>
            <person name="Jones C.D."/>
            <person name="Jordan W.C."/>
            <person name="Karpen G.H."/>
            <person name="Kataoka E."/>
            <person name="Keightley P.D."/>
            <person name="Kheradpour P."/>
            <person name="Kirkness E.F."/>
            <person name="Koerich L.B."/>
            <person name="Kristiansen K."/>
            <person name="Kudrna D."/>
            <person name="Kulathinal R.J."/>
            <person name="Kumar S."/>
            <person name="Kwok R."/>
            <person name="Lander E."/>
            <person name="Langley C.H."/>
            <person name="Lapoint R."/>
            <person name="Lazzaro B.P."/>
            <person name="Lee S.J."/>
            <person name="Levesque L."/>
            <person name="Li R."/>
            <person name="Lin C.F."/>
            <person name="Lin M.F."/>
            <person name="Lindblad-Toh K."/>
            <person name="Llopart A."/>
            <person name="Long M."/>
            <person name="Low L."/>
            <person name="Lozovsky E."/>
            <person name="Lu J."/>
            <person name="Luo M."/>
            <person name="Machado C.A."/>
            <person name="Makalowski W."/>
            <person name="Marzo M."/>
            <person name="Matsuda M."/>
            <person name="Matzkin L."/>
            <person name="McAllister B."/>
            <person name="McBride C.S."/>
            <person name="McKernan B."/>
            <person name="McKernan K."/>
            <person name="Mendez-Lago M."/>
            <person name="Minx P."/>
            <person name="Mollenhauer M.U."/>
            <person name="Montooth K."/>
            <person name="Mount S.M."/>
            <person name="Mu X."/>
            <person name="Myers E."/>
            <person name="Negre B."/>
            <person name="Newfeld S."/>
            <person name="Nielsen R."/>
            <person name="Noor M.A."/>
            <person name="O'Grady P."/>
            <person name="Pachter L."/>
            <person name="Papaceit M."/>
            <person name="Parisi M.J."/>
            <person name="Parisi M."/>
            <person name="Parts L."/>
            <person name="Pedersen J.S."/>
            <person name="Pesole G."/>
            <person name="Phillippy A.M."/>
            <person name="Ponting C.P."/>
            <person name="Pop M."/>
            <person name="Porcelli D."/>
            <person name="Powell J.R."/>
            <person name="Prohaska S."/>
            <person name="Pruitt K."/>
            <person name="Puig M."/>
            <person name="Quesneville H."/>
            <person name="Ram K.R."/>
            <person name="Rand D."/>
            <person name="Rasmussen M.D."/>
            <person name="Reed L.K."/>
            <person name="Reenan R."/>
            <person name="Reily A."/>
            <person name="Remington K.A."/>
            <person name="Rieger T.T."/>
            <person name="Ritchie M.G."/>
            <person name="Robin C."/>
            <person name="Rogers Y.H."/>
            <person name="Rohde C."/>
            <person name="Rozas J."/>
            <person name="Rubenfield M.J."/>
            <person name="Ruiz A."/>
            <person name="Russo S."/>
            <person name="Salzberg S.L."/>
            <person name="Sanchez-Gracia A."/>
            <person name="Saranga D.J."/>
            <person name="Sato H."/>
            <person name="Schaeffer S.W."/>
            <person name="Schatz M.C."/>
            <person name="Schlenke T."/>
            <person name="Schwartz R."/>
            <person name="Segarra C."/>
            <person name="Singh R.S."/>
            <person name="Sirot L."/>
            <person name="Sirota M."/>
            <person name="Sisneros N.B."/>
            <person name="Smith C.D."/>
            <person name="Smith T.F."/>
            <person name="Spieth J."/>
            <person name="Stage D.E."/>
            <person name="Stark A."/>
            <person name="Stephan W."/>
            <person name="Strausberg R.L."/>
            <person name="Strempel S."/>
            <person name="Sturgill D."/>
            <person name="Sutton G."/>
            <person name="Sutton G.G."/>
            <person name="Tao W."/>
            <person name="Teichmann S."/>
            <person name="Tobari Y.N."/>
            <person name="Tomimura Y."/>
            <person name="Tsolas J.M."/>
            <person name="Valente V.L."/>
            <person name="Venter E."/>
            <person name="Venter J.C."/>
            <person name="Vicario S."/>
            <person name="Vieira F.G."/>
            <person name="Vilella A.J."/>
            <person name="Villasante A."/>
            <person name="Walenz B."/>
            <person name="Wang J."/>
            <person name="Wasserman M."/>
            <person name="Watts T."/>
            <person name="Wilson D."/>
            <person name="Wilson R.K."/>
            <person name="Wing R.A."/>
            <person name="Wolfner M.F."/>
            <person name="Wong A."/>
            <person name="Wong G.K."/>
            <person name="Wu C.I."/>
            <person name="Wu G."/>
            <person name="Yamamoto D."/>
            <person name="Yang H.P."/>
            <person name="Yang S.P."/>
            <person name="Yorke J.A."/>
            <person name="Yoshida K."/>
            <person name="Zdobnov E."/>
            <person name="Zhang P."/>
            <person name="Zhang Y."/>
            <person name="Zimin A.V."/>
            <person name="Baldwin J."/>
            <person name="Abdouelleil A."/>
            <person name="Abdulkadir J."/>
            <person name="Abebe A."/>
            <person name="Abera B."/>
            <person name="Abreu J."/>
            <person name="Acer S.C."/>
            <person name="Aftuck L."/>
            <person name="Alexander A."/>
            <person name="An P."/>
            <person name="Anderson E."/>
            <person name="Anderson S."/>
            <person name="Arachi H."/>
            <person name="Azer M."/>
            <person name="Bachantsang P."/>
            <person name="Barry A."/>
            <person name="Bayul T."/>
            <person name="Berlin A."/>
            <person name="Bessette D."/>
            <person name="Bloom T."/>
            <person name="Blye J."/>
            <person name="Boguslavskiy L."/>
            <person name="Bonnet C."/>
            <person name="Boukhgalter B."/>
            <person name="Bourzgui I."/>
            <person name="Brown A."/>
            <person name="Cahill P."/>
            <person name="Channer S."/>
            <person name="Cheshatsang Y."/>
            <person name="Chuda L."/>
            <person name="Citroen M."/>
            <person name="Collymore A."/>
            <person name="Cooke P."/>
            <person name="Costello M."/>
            <person name="D'Aco K."/>
            <person name="Daza R."/>
            <person name="De Haan G."/>
            <person name="DeGray S."/>
            <person name="DeMaso C."/>
            <person name="Dhargay N."/>
            <person name="Dooley K."/>
            <person name="Dooley E."/>
            <person name="Doricent M."/>
            <person name="Dorje P."/>
            <person name="Dorjee K."/>
            <person name="Dupes A."/>
            <person name="Elong R."/>
            <person name="Falk J."/>
            <person name="Farina A."/>
            <person name="Faro S."/>
            <person name="Ferguson D."/>
            <person name="Fisher S."/>
            <person name="Foley C.D."/>
            <person name="Franke A."/>
            <person name="Friedrich D."/>
            <person name="Gadbois L."/>
            <person name="Gearin G."/>
            <person name="Gearin C.R."/>
            <person name="Giannoukos G."/>
            <person name="Goode T."/>
            <person name="Graham J."/>
            <person name="Grandbois E."/>
            <person name="Grewal S."/>
            <person name="Gyaltsen K."/>
            <person name="Hafez N."/>
            <person name="Hagos B."/>
            <person name="Hall J."/>
            <person name="Henson C."/>
            <person name="Hollinger A."/>
            <person name="Honan T."/>
            <person name="Huard M.D."/>
            <person name="Hughes L."/>
            <person name="Hurhula B."/>
            <person name="Husby M.E."/>
            <person name="Kamat A."/>
            <person name="Kanga B."/>
            <person name="Kashin S."/>
            <person name="Khazanovich D."/>
            <person name="Kisner P."/>
            <person name="Lance K."/>
            <person name="Lara M."/>
            <person name="Lee W."/>
            <person name="Lennon N."/>
            <person name="Letendre F."/>
            <person name="LeVine R."/>
            <person name="Lipovsky A."/>
            <person name="Liu X."/>
            <person name="Liu J."/>
            <person name="Liu S."/>
            <person name="Lokyitsang T."/>
            <person name="Lokyitsang Y."/>
            <person name="Lubonja R."/>
            <person name="Lui A."/>
            <person name="MacDonald P."/>
            <person name="Magnisalis V."/>
            <person name="Maru K."/>
            <person name="Matthews C."/>
            <person name="McCusker W."/>
            <person name="McDonough S."/>
            <person name="Mehta T."/>
            <person name="Meldrim J."/>
            <person name="Meneus L."/>
            <person name="Mihai O."/>
            <person name="Mihalev A."/>
            <person name="Mihova T."/>
            <person name="Mittelman R."/>
            <person name="Mlenga V."/>
            <person name="Montmayeur A."/>
            <person name="Mulrain L."/>
            <person name="Navidi A."/>
            <person name="Naylor J."/>
            <person name="Negash T."/>
            <person name="Nguyen T."/>
            <person name="Nguyen N."/>
            <person name="Nicol R."/>
            <person name="Norbu C."/>
            <person name="Norbu N."/>
            <person name="Novod N."/>
            <person name="O'Neill B."/>
            <person name="Osman S."/>
            <person name="Markiewicz E."/>
            <person name="Oyono O.L."/>
            <person name="Patti C."/>
            <person name="Phunkhang P."/>
            <person name="Pierre F."/>
            <person name="Priest M."/>
            <person name="Raghuraman S."/>
            <person name="Rege F."/>
            <person name="Reyes R."/>
            <person name="Rise C."/>
            <person name="Rogov P."/>
            <person name="Ross K."/>
            <person name="Ryan E."/>
            <person name="Settipalli S."/>
            <person name="Shea T."/>
            <person name="Sherpa N."/>
            <person name="Shi L."/>
            <person name="Shih D."/>
            <person name="Sparrow T."/>
            <person name="Spaulding J."/>
            <person name="Stalker J."/>
            <person name="Stange-Thomann N."/>
            <person name="Stavropoulos S."/>
            <person name="Stone C."/>
            <person name="Strader C."/>
            <person name="Tesfaye S."/>
            <person name="Thomson T."/>
            <person name="Thoulutsang Y."/>
            <person name="Thoulutsang D."/>
            <person name="Topham K."/>
            <person name="Topping I."/>
            <person name="Tsamla T."/>
            <person name="Vassiliev H."/>
            <person name="Vo A."/>
            <person name="Wangchuk T."/>
            <person name="Wangdi T."/>
            <person name="Weiand M."/>
            <person name="Wilkinson J."/>
            <person name="Wilson A."/>
            <person name="Yadav S."/>
            <person name="Young G."/>
            <person name="Yu Q."/>
            <person name="Zembek L."/>
            <person name="Zhong D."/>
            <person name="Zimmer A."/>
            <person name="Zwirko Z."/>
            <person name="Jaffe D.B."/>
            <person name="Alvarez P."/>
            <person name="Brockman W."/>
            <person name="Butler J."/>
            <person name="Chin C."/>
            <person name="Gnerre S."/>
            <person name="Grabherr M."/>
            <person name="Kleber M."/>
            <person name="Mauceli E."/>
            <person name="MacCallum I."/>
        </authorList>
    </citation>
    <scope>NUCLEOTIDE SEQUENCE [LARGE SCALE GENOMIC DNA]</scope>
    <source>
        <strain evidence="2">Tucson 15287-2541.00</strain>
    </source>
</reference>
<accession>B4IWW0</accession>
<gene>
    <name evidence="1" type="primary">Dgri\GH14738</name>
    <name evidence="1" type="ORF">Dgri_GH14738</name>
</gene>
<organism evidence="2">
    <name type="scientific">Drosophila grimshawi</name>
    <name type="common">Hawaiian fruit fly</name>
    <name type="synonym">Idiomyia grimshawi</name>
    <dbReference type="NCBI Taxonomy" id="7222"/>
    <lineage>
        <taxon>Eukaryota</taxon>
        <taxon>Metazoa</taxon>
        <taxon>Ecdysozoa</taxon>
        <taxon>Arthropoda</taxon>
        <taxon>Hexapoda</taxon>
        <taxon>Insecta</taxon>
        <taxon>Pterygota</taxon>
        <taxon>Neoptera</taxon>
        <taxon>Endopterygota</taxon>
        <taxon>Diptera</taxon>
        <taxon>Brachycera</taxon>
        <taxon>Muscomorpha</taxon>
        <taxon>Ephydroidea</taxon>
        <taxon>Drosophilidae</taxon>
        <taxon>Drosophila</taxon>
        <taxon>Hawaiian Drosophila</taxon>
    </lineage>
</organism>
<name>B4IWW0_DROGR</name>
<dbReference type="HOGENOM" id="CLU_102327_0_0_1"/>
<dbReference type="EMBL" id="CH916366">
    <property type="protein sequence ID" value="EDV97361.1"/>
    <property type="molecule type" value="Genomic_DNA"/>
</dbReference>
<dbReference type="InParanoid" id="B4IWW0"/>
<dbReference type="eggNOG" id="KOG1263">
    <property type="taxonomic scope" value="Eukaryota"/>
</dbReference>
<dbReference type="Proteomes" id="UP000001070">
    <property type="component" value="Unassembled WGS sequence"/>
</dbReference>
<dbReference type="OrthoDB" id="8196889at2759"/>
<dbReference type="STRING" id="7222.B4IWW0"/>
<evidence type="ECO:0000313" key="1">
    <source>
        <dbReference type="EMBL" id="EDV97361.1"/>
    </source>
</evidence>
<sequence length="217" mass="24703">MTKTETDSDDDDDLQMRMLLEAADPTLLTNDMFKKPKTQTQPSTTIQLDSTEMGTAKKMPKTERYLDEQSVAAASDLQVSKEMQTHIWGKLNAIIQNQIEFCEPKQQIHCESQEQLTWTNQVKLVANANCYIVDTIEEEALPRKKPTIKRRLPDEEKPLTRAVAVAAVAVSGESILNGKDMKYWAETRKSRKDKLYKYKAGVGRGNILTLIEDRRDP</sequence>
<dbReference type="AlphaFoldDB" id="B4IWW0"/>
<protein>
    <submittedName>
        <fullName evidence="1">GH14738</fullName>
    </submittedName>
</protein>
<keyword evidence="2" id="KW-1185">Reference proteome</keyword>